<organism evidence="2 3">
    <name type="scientific">Coptotermes formosanus</name>
    <name type="common">Formosan subterranean termite</name>
    <dbReference type="NCBI Taxonomy" id="36987"/>
    <lineage>
        <taxon>Eukaryota</taxon>
        <taxon>Metazoa</taxon>
        <taxon>Ecdysozoa</taxon>
        <taxon>Arthropoda</taxon>
        <taxon>Hexapoda</taxon>
        <taxon>Insecta</taxon>
        <taxon>Pterygota</taxon>
        <taxon>Neoptera</taxon>
        <taxon>Polyneoptera</taxon>
        <taxon>Dictyoptera</taxon>
        <taxon>Blattodea</taxon>
        <taxon>Blattoidea</taxon>
        <taxon>Termitoidae</taxon>
        <taxon>Rhinotermitidae</taxon>
        <taxon>Coptotermes</taxon>
    </lineage>
</organism>
<keyword evidence="1" id="KW-0175">Coiled coil</keyword>
<accession>A0A6L2PSN8</accession>
<dbReference type="Gene3D" id="1.10.167.10">
    <property type="entry name" value="Regulator of G-protein Signalling 4, domain 2"/>
    <property type="match status" value="1"/>
</dbReference>
<reference evidence="3" key="1">
    <citation type="submission" date="2020-01" db="EMBL/GenBank/DDBJ databases">
        <title>Draft genome sequence of the Termite Coptotermes fromosanus.</title>
        <authorList>
            <person name="Itakura S."/>
            <person name="Yosikawa Y."/>
            <person name="Umezawa K."/>
        </authorList>
    </citation>
    <scope>NUCLEOTIDE SEQUENCE [LARGE SCALE GENOMIC DNA]</scope>
</reference>
<protein>
    <recommendedName>
        <fullName evidence="4">RGS domain-containing protein</fullName>
    </recommendedName>
</protein>
<feature type="coiled-coil region" evidence="1">
    <location>
        <begin position="97"/>
        <end position="124"/>
    </location>
</feature>
<dbReference type="InParanoid" id="A0A6L2PSN8"/>
<dbReference type="InterPro" id="IPR036305">
    <property type="entry name" value="RGS_sf"/>
</dbReference>
<evidence type="ECO:0008006" key="4">
    <source>
        <dbReference type="Google" id="ProtNLM"/>
    </source>
</evidence>
<dbReference type="AlphaFoldDB" id="A0A6L2PSN8"/>
<evidence type="ECO:0000313" key="3">
    <source>
        <dbReference type="Proteomes" id="UP000502823"/>
    </source>
</evidence>
<keyword evidence="3" id="KW-1185">Reference proteome</keyword>
<comment type="caution">
    <text evidence="2">The sequence shown here is derived from an EMBL/GenBank/DDBJ whole genome shotgun (WGS) entry which is preliminary data.</text>
</comment>
<evidence type="ECO:0000256" key="1">
    <source>
        <dbReference type="SAM" id="Coils"/>
    </source>
</evidence>
<dbReference type="InterPro" id="IPR044926">
    <property type="entry name" value="RGS_subdomain_2"/>
</dbReference>
<dbReference type="OrthoDB" id="8186109at2759"/>
<evidence type="ECO:0000313" key="2">
    <source>
        <dbReference type="EMBL" id="GFG34650.1"/>
    </source>
</evidence>
<gene>
    <name evidence="2" type="ORF">Cfor_03717</name>
</gene>
<dbReference type="Proteomes" id="UP000502823">
    <property type="component" value="Unassembled WGS sequence"/>
</dbReference>
<sequence>MAECLNCGERGNVSPENVKRWTEKLSNVLLSSTARNKFKSYLTDMELEEGESLVEFWEMCGTFLIKADEGRHHTHRWRKNVESDSCFTKTGAADEGDQSAKLLLEEAEEIVQFAEEKIDFDAQMISLKAAFRSRDIEKIVTVISDAKQSAAVLLEDRGYYKAFCEHLLEEKGLLRKGD</sequence>
<name>A0A6L2PSN8_COPFO</name>
<dbReference type="SUPFAM" id="SSF48097">
    <property type="entry name" value="Regulator of G-protein signaling, RGS"/>
    <property type="match status" value="1"/>
</dbReference>
<dbReference type="EMBL" id="BLKM01008691">
    <property type="protein sequence ID" value="GFG34650.1"/>
    <property type="molecule type" value="Genomic_DNA"/>
</dbReference>
<proteinExistence type="predicted"/>